<accession>A0A482X371</accession>
<dbReference type="EMBL" id="QKKF02019433">
    <property type="protein sequence ID" value="RZF40112.1"/>
    <property type="molecule type" value="Genomic_DNA"/>
</dbReference>
<dbReference type="SMR" id="A0A482X371"/>
<evidence type="ECO:0000313" key="1">
    <source>
        <dbReference type="EMBL" id="RZF40112.1"/>
    </source>
</evidence>
<proteinExistence type="predicted"/>
<organism evidence="1 2">
    <name type="scientific">Laodelphax striatellus</name>
    <name type="common">Small brown planthopper</name>
    <name type="synonym">Delphax striatella</name>
    <dbReference type="NCBI Taxonomy" id="195883"/>
    <lineage>
        <taxon>Eukaryota</taxon>
        <taxon>Metazoa</taxon>
        <taxon>Ecdysozoa</taxon>
        <taxon>Arthropoda</taxon>
        <taxon>Hexapoda</taxon>
        <taxon>Insecta</taxon>
        <taxon>Pterygota</taxon>
        <taxon>Neoptera</taxon>
        <taxon>Paraneoptera</taxon>
        <taxon>Hemiptera</taxon>
        <taxon>Auchenorrhyncha</taxon>
        <taxon>Fulgoroidea</taxon>
        <taxon>Delphacidae</taxon>
        <taxon>Criomorphinae</taxon>
        <taxon>Laodelphax</taxon>
    </lineage>
</organism>
<protein>
    <submittedName>
        <fullName evidence="1">Uncharacterized protein</fullName>
    </submittedName>
</protein>
<name>A0A482X371_LAOST</name>
<keyword evidence="2" id="KW-1185">Reference proteome</keyword>
<sequence length="84" mass="9539">MTIIAVRFDAPIVIDAASGPVNVEVKKPMDYFNRYLDTAFFTELAEFTNKRSVEEMGKSLDSSTREMCKFWGPVLLLHCCSIQD</sequence>
<evidence type="ECO:0000313" key="2">
    <source>
        <dbReference type="Proteomes" id="UP000291343"/>
    </source>
</evidence>
<dbReference type="InParanoid" id="A0A482X371"/>
<dbReference type="OrthoDB" id="123207at2759"/>
<dbReference type="Proteomes" id="UP000291343">
    <property type="component" value="Unassembled WGS sequence"/>
</dbReference>
<dbReference type="AlphaFoldDB" id="A0A482X371"/>
<comment type="caution">
    <text evidence="1">The sequence shown here is derived from an EMBL/GenBank/DDBJ whole genome shotgun (WGS) entry which is preliminary data.</text>
</comment>
<reference evidence="1 2" key="1">
    <citation type="journal article" date="2017" name="Gigascience">
        <title>Genome sequence of the small brown planthopper, Laodelphax striatellus.</title>
        <authorList>
            <person name="Zhu J."/>
            <person name="Jiang F."/>
            <person name="Wang X."/>
            <person name="Yang P."/>
            <person name="Bao Y."/>
            <person name="Zhao W."/>
            <person name="Wang W."/>
            <person name="Lu H."/>
            <person name="Wang Q."/>
            <person name="Cui N."/>
            <person name="Li J."/>
            <person name="Chen X."/>
            <person name="Luo L."/>
            <person name="Yu J."/>
            <person name="Kang L."/>
            <person name="Cui F."/>
        </authorList>
    </citation>
    <scope>NUCLEOTIDE SEQUENCE [LARGE SCALE GENOMIC DNA]</scope>
    <source>
        <strain evidence="1">Lst14</strain>
    </source>
</reference>
<gene>
    <name evidence="1" type="ORF">LSTR_LSTR002515</name>
</gene>